<dbReference type="Proteomes" id="UP000076078">
    <property type="component" value="Unassembled WGS sequence"/>
</dbReference>
<accession>A0A151Z857</accession>
<reference evidence="1 2" key="1">
    <citation type="submission" date="2015-12" db="EMBL/GenBank/DDBJ databases">
        <title>Dictyostelia acquired genes for synthesis and detection of signals that induce cell-type specialization by lateral gene transfer from prokaryotes.</title>
        <authorList>
            <person name="Gloeckner G."/>
            <person name="Schaap P."/>
        </authorList>
    </citation>
    <scope>NUCLEOTIDE SEQUENCE [LARGE SCALE GENOMIC DNA]</scope>
    <source>
        <strain evidence="1 2">TK</strain>
    </source>
</reference>
<proteinExistence type="predicted"/>
<evidence type="ECO:0000313" key="1">
    <source>
        <dbReference type="EMBL" id="KYQ90153.1"/>
    </source>
</evidence>
<protein>
    <submittedName>
        <fullName evidence="1">Uncharacterized protein</fullName>
    </submittedName>
</protein>
<name>A0A151Z857_TIELA</name>
<dbReference type="AlphaFoldDB" id="A0A151Z857"/>
<sequence>MTPPTKKLEIVIDKESIRNINLQNRALSSTIDIKIRYVDFPKNVRLQFRVGSESKFSKSALMLDKSLTLNNFTCVSVDFNINIECDSMIWILLVYDGYVITESCCISLVENNVILHTKHEKNKILKDSNNAFIYDSEDINKKIKIAKYSIEILNIDKSIIYLNIASYIRSKFLMDKVKLELKLGKGSMISDSIHIYESCILCDDYKIEKFLKFSMDLENFNTIWILVYMDSILECYEYLWVSTNSDNLVIFESEEERHNRLFSLDSSIDNYFA</sequence>
<dbReference type="InParanoid" id="A0A151Z857"/>
<dbReference type="EMBL" id="LODT01000037">
    <property type="protein sequence ID" value="KYQ90153.1"/>
    <property type="molecule type" value="Genomic_DNA"/>
</dbReference>
<keyword evidence="2" id="KW-1185">Reference proteome</keyword>
<gene>
    <name evidence="1" type="ORF">DLAC_11744</name>
</gene>
<evidence type="ECO:0000313" key="2">
    <source>
        <dbReference type="Proteomes" id="UP000076078"/>
    </source>
</evidence>
<organism evidence="1 2">
    <name type="scientific">Tieghemostelium lacteum</name>
    <name type="common">Slime mold</name>
    <name type="synonym">Dictyostelium lacteum</name>
    <dbReference type="NCBI Taxonomy" id="361077"/>
    <lineage>
        <taxon>Eukaryota</taxon>
        <taxon>Amoebozoa</taxon>
        <taxon>Evosea</taxon>
        <taxon>Eumycetozoa</taxon>
        <taxon>Dictyostelia</taxon>
        <taxon>Dictyosteliales</taxon>
        <taxon>Raperosteliaceae</taxon>
        <taxon>Tieghemostelium</taxon>
    </lineage>
</organism>
<comment type="caution">
    <text evidence="1">The sequence shown here is derived from an EMBL/GenBank/DDBJ whole genome shotgun (WGS) entry which is preliminary data.</text>
</comment>